<dbReference type="PANTHER" id="PTHR12390">
    <property type="entry name" value="UROPORPHYRINOGEN III SYNTHASE"/>
    <property type="match status" value="1"/>
</dbReference>
<evidence type="ECO:0000313" key="2">
    <source>
        <dbReference type="EMBL" id="KND95478.1"/>
    </source>
</evidence>
<name>A0A0L0NN44_CANAR</name>
<dbReference type="GO" id="GO:0006780">
    <property type="term" value="P:uroporphyrinogen III biosynthetic process"/>
    <property type="evidence" value="ECO:0007669"/>
    <property type="project" value="InterPro"/>
</dbReference>
<dbReference type="GO" id="GO:0004852">
    <property type="term" value="F:uroporphyrinogen-III synthase activity"/>
    <property type="evidence" value="ECO:0007669"/>
    <property type="project" value="InterPro"/>
</dbReference>
<gene>
    <name evidence="2" type="ORF">QG37_08253</name>
</gene>
<dbReference type="InterPro" id="IPR003754">
    <property type="entry name" value="4pyrrol_synth_uPrphyn_synth"/>
</dbReference>
<dbReference type="UniPathway" id="UPA00251">
    <property type="reaction ID" value="UER00320"/>
</dbReference>
<dbReference type="PANTHER" id="PTHR12390:SF0">
    <property type="entry name" value="UROPORPHYRINOGEN-III SYNTHASE"/>
    <property type="match status" value="1"/>
</dbReference>
<dbReference type="GO" id="GO:0006782">
    <property type="term" value="P:protoporphyrinogen IX biosynthetic process"/>
    <property type="evidence" value="ECO:0007669"/>
    <property type="project" value="UniProtKB-UniPathway"/>
</dbReference>
<protein>
    <recommendedName>
        <fullName evidence="1">Tetrapyrrole biosynthesis uroporphyrinogen III synthase domain-containing protein</fullName>
    </recommendedName>
</protein>
<dbReference type="InterPro" id="IPR039793">
    <property type="entry name" value="UROS/Hem4"/>
</dbReference>
<reference evidence="3" key="1">
    <citation type="journal article" date="2015" name="BMC Genomics">
        <title>Draft genome of a commonly misdiagnosed multidrug resistant pathogen Candida auris.</title>
        <authorList>
            <person name="Chatterjee S."/>
            <person name="Alampalli S.V."/>
            <person name="Nageshan R.K."/>
            <person name="Chettiar S.T."/>
            <person name="Joshi S."/>
            <person name="Tatu U.S."/>
        </authorList>
    </citation>
    <scope>NUCLEOTIDE SEQUENCE [LARGE SCALE GENOMIC DNA]</scope>
    <source>
        <strain evidence="3">6684</strain>
    </source>
</reference>
<dbReference type="VEuPathDB" id="FungiDB:CJI97_004024"/>
<dbReference type="VEuPathDB" id="FungiDB:CJJ07_002021"/>
<dbReference type="Proteomes" id="UP000037122">
    <property type="component" value="Unassembled WGS sequence"/>
</dbReference>
<dbReference type="Gene3D" id="3.40.50.10090">
    <property type="match status" value="2"/>
</dbReference>
<organism evidence="2 3">
    <name type="scientific">Candidozyma auris</name>
    <name type="common">Yeast</name>
    <name type="synonym">Candida auris</name>
    <dbReference type="NCBI Taxonomy" id="498019"/>
    <lineage>
        <taxon>Eukaryota</taxon>
        <taxon>Fungi</taxon>
        <taxon>Dikarya</taxon>
        <taxon>Ascomycota</taxon>
        <taxon>Saccharomycotina</taxon>
        <taxon>Pichiomycetes</taxon>
        <taxon>Metschnikowiaceae</taxon>
        <taxon>Candidozyma</taxon>
    </lineage>
</organism>
<dbReference type="VEuPathDB" id="FungiDB:CJJ09_000160"/>
<proteinExistence type="predicted"/>
<feature type="domain" description="Tetrapyrrole biosynthesis uroporphyrinogen III synthase" evidence="1">
    <location>
        <begin position="15"/>
        <end position="252"/>
    </location>
</feature>
<evidence type="ECO:0000259" key="1">
    <source>
        <dbReference type="Pfam" id="PF02602"/>
    </source>
</evidence>
<dbReference type="GO" id="GO:0005829">
    <property type="term" value="C:cytosol"/>
    <property type="evidence" value="ECO:0007669"/>
    <property type="project" value="TreeGrafter"/>
</dbReference>
<dbReference type="InterPro" id="IPR036108">
    <property type="entry name" value="4pyrrol_syn_uPrphyn_synt_sf"/>
</dbReference>
<dbReference type="EMBL" id="LGST01000073">
    <property type="protein sequence ID" value="KND95478.1"/>
    <property type="molecule type" value="Genomic_DNA"/>
</dbReference>
<sequence>MRVLMLKNKTTPVDTYHETFTALGHTPEFIPLLNHCPVSVEETTNFLCSRQFLEETDLFIITLQRAVEVFHLCLNEISKQSTHLASRIRSKTGYTVGPATEEILKANGFSDVRGGSDAGNGAVLADIILKEMDRSKKQKIVFFTGTIRKDIIPVKLRSQGVNIEEVVIYKTECKRGIVDHFLRCCEEPVDWIVFFSPQGTEEIVERLQRQEIESLRGTRVASIGPTTEEYLVLKGICASVVAAKPTAKALVESLQTVEARSLGP</sequence>
<dbReference type="VEuPathDB" id="FungiDB:CJI96_0002479"/>
<accession>A0A0L0NN44</accession>
<dbReference type="SUPFAM" id="SSF69618">
    <property type="entry name" value="HemD-like"/>
    <property type="match status" value="1"/>
</dbReference>
<dbReference type="Pfam" id="PF02602">
    <property type="entry name" value="HEM4"/>
    <property type="match status" value="1"/>
</dbReference>
<dbReference type="VEuPathDB" id="FungiDB:QG37_08253"/>
<comment type="caution">
    <text evidence="2">The sequence shown here is derived from an EMBL/GenBank/DDBJ whole genome shotgun (WGS) entry which is preliminary data.</text>
</comment>
<dbReference type="CDD" id="cd06578">
    <property type="entry name" value="HemD"/>
    <property type="match status" value="1"/>
</dbReference>
<dbReference type="AlphaFoldDB" id="A0A0L0NN44"/>
<dbReference type="VEuPathDB" id="FungiDB:B9J08_003999"/>
<evidence type="ECO:0000313" key="3">
    <source>
        <dbReference type="Proteomes" id="UP000037122"/>
    </source>
</evidence>